<dbReference type="EMBL" id="JASEJX010000013">
    <property type="protein sequence ID" value="KAK4517032.1"/>
    <property type="molecule type" value="Genomic_DNA"/>
</dbReference>
<evidence type="ECO:0000313" key="2">
    <source>
        <dbReference type="EMBL" id="KAK4517032.1"/>
    </source>
</evidence>
<proteinExistence type="predicted"/>
<feature type="domain" description="Stc1" evidence="1">
    <location>
        <begin position="36"/>
        <end position="118"/>
    </location>
</feature>
<gene>
    <name evidence="2" type="ORF">ATC70_000360</name>
</gene>
<evidence type="ECO:0000259" key="1">
    <source>
        <dbReference type="Pfam" id="PF12898"/>
    </source>
</evidence>
<keyword evidence="3" id="KW-1185">Reference proteome</keyword>
<dbReference type="GeneID" id="89944062"/>
<accession>A0AAN7DHF3</accession>
<organism evidence="2 3">
    <name type="scientific">Mucor velutinosus</name>
    <dbReference type="NCBI Taxonomy" id="708070"/>
    <lineage>
        <taxon>Eukaryota</taxon>
        <taxon>Fungi</taxon>
        <taxon>Fungi incertae sedis</taxon>
        <taxon>Mucoromycota</taxon>
        <taxon>Mucoromycotina</taxon>
        <taxon>Mucoromycetes</taxon>
        <taxon>Mucorales</taxon>
        <taxon>Mucorineae</taxon>
        <taxon>Mucoraceae</taxon>
        <taxon>Mucor</taxon>
    </lineage>
</organism>
<dbReference type="AlphaFoldDB" id="A0AAN7DHF3"/>
<dbReference type="Proteomes" id="UP001304243">
    <property type="component" value="Unassembled WGS sequence"/>
</dbReference>
<sequence length="139" mass="15682">MTDRRPVGAYNNIAKSIRSNASAGTDAQTDIPKTLQCVFCKKDKPYEAFSTTMISKTSYNPYAPSSFNAKKKAISCKSCTATSVTHLTCMICSEKMPLNKFANTQRKNHERARCKKCIEKRQEEDVWSDNDITDSDDDY</sequence>
<name>A0AAN7DHF3_9FUNG</name>
<dbReference type="RefSeq" id="XP_064683698.1">
    <property type="nucleotide sequence ID" value="XM_064819778.1"/>
</dbReference>
<evidence type="ECO:0000313" key="3">
    <source>
        <dbReference type="Proteomes" id="UP001304243"/>
    </source>
</evidence>
<dbReference type="Pfam" id="PF12898">
    <property type="entry name" value="Stc1"/>
    <property type="match status" value="1"/>
</dbReference>
<reference evidence="2 3" key="1">
    <citation type="submission" date="2022-11" db="EMBL/GenBank/DDBJ databases">
        <title>Mucor velutinosus strain NIH1002 WGS.</title>
        <authorList>
            <person name="Subramanian P."/>
            <person name="Mullikin J.C."/>
            <person name="Segre J.A."/>
            <person name="Zelazny A.M."/>
        </authorList>
    </citation>
    <scope>NUCLEOTIDE SEQUENCE [LARGE SCALE GENOMIC DNA]</scope>
    <source>
        <strain evidence="2 3">NIH1002</strain>
    </source>
</reference>
<comment type="caution">
    <text evidence="2">The sequence shown here is derived from an EMBL/GenBank/DDBJ whole genome shotgun (WGS) entry which is preliminary data.</text>
</comment>
<dbReference type="InterPro" id="IPR024630">
    <property type="entry name" value="Stc1"/>
</dbReference>
<protein>
    <recommendedName>
        <fullName evidence="1">Stc1 domain-containing protein</fullName>
    </recommendedName>
</protein>